<dbReference type="EMBL" id="CWKI01000003">
    <property type="protein sequence ID" value="CTR06178.1"/>
    <property type="molecule type" value="Genomic_DNA"/>
</dbReference>
<evidence type="ECO:0000313" key="2">
    <source>
        <dbReference type="Proteomes" id="UP000199069"/>
    </source>
</evidence>
<dbReference type="Gene3D" id="3.40.50.1820">
    <property type="entry name" value="alpha/beta hydrolase"/>
    <property type="match status" value="2"/>
</dbReference>
<dbReference type="AlphaFoldDB" id="A0A0K3CBA9"/>
<evidence type="ECO:0000313" key="1">
    <source>
        <dbReference type="EMBL" id="CTR06178.1"/>
    </source>
</evidence>
<dbReference type="InterPro" id="IPR013744">
    <property type="entry name" value="SidJ"/>
</dbReference>
<dbReference type="Proteomes" id="UP000199069">
    <property type="component" value="Unassembled WGS sequence"/>
</dbReference>
<accession>A0A0K3CBA9</accession>
<dbReference type="PANTHER" id="PTHR31591:SF1">
    <property type="entry name" value="UPF0613 PROTEIN PB24D3.06C"/>
    <property type="match status" value="1"/>
</dbReference>
<dbReference type="SUPFAM" id="SSF53474">
    <property type="entry name" value="alpha/beta-Hydrolases"/>
    <property type="match status" value="1"/>
</dbReference>
<proteinExistence type="predicted"/>
<keyword evidence="2" id="KW-1185">Reference proteome</keyword>
<dbReference type="PANTHER" id="PTHR31591">
    <property type="entry name" value="UPF0613 PROTEIN PB24D3.06C"/>
    <property type="match status" value="1"/>
</dbReference>
<reference evidence="1 2" key="1">
    <citation type="submission" date="2015-07" db="EMBL/GenBank/DDBJ databases">
        <authorList>
            <person name="Cajimat M.N.B."/>
            <person name="Milazzo M.L."/>
            <person name="Fulhorst C.F."/>
        </authorList>
    </citation>
    <scope>NUCLEOTIDE SEQUENCE [LARGE SCALE GENOMIC DNA]</scope>
    <source>
        <strain evidence="1">Single colony</strain>
    </source>
</reference>
<protein>
    <submittedName>
        <fullName evidence="1">BY PROTMAP: gi|472586807|gb|EMS24326.1| DUF1749 family protein [Rhodosporidium toruloides NP11] gi|647398219|emb|CDR41910.1| RHTO0S06e07734g1_1 [Rhodosporidium toruloides]</fullName>
    </submittedName>
</protein>
<name>A0A0K3CBA9_RHOTO</name>
<dbReference type="InterPro" id="IPR029058">
    <property type="entry name" value="AB_hydrolase_fold"/>
</dbReference>
<organism evidence="1 2">
    <name type="scientific">Rhodotorula toruloides</name>
    <name type="common">Yeast</name>
    <name type="synonym">Rhodosporidium toruloides</name>
    <dbReference type="NCBI Taxonomy" id="5286"/>
    <lineage>
        <taxon>Eukaryota</taxon>
        <taxon>Fungi</taxon>
        <taxon>Dikarya</taxon>
        <taxon>Basidiomycota</taxon>
        <taxon>Pucciniomycotina</taxon>
        <taxon>Microbotryomycetes</taxon>
        <taxon>Sporidiobolales</taxon>
        <taxon>Sporidiobolaceae</taxon>
        <taxon>Rhodotorula</taxon>
    </lineage>
</organism>
<gene>
    <name evidence="1" type="primary">FGENESH: predicted gene_3.490</name>
    <name evidence="1" type="ORF">BN2166_0020390</name>
</gene>
<sequence>MTNPIPGQLHLISPKPLTAYEFGPPTSSSSPLVLFIAGLNDTLCSVPYLPILSERLSQAGWRLAQVCLSSAGAGWGGANFFSSDLSDTRLRNVFGAIDCPLLIVLSGEDETYPEEVKAHLPALLERFRRAAEGRWSARSGIVQGAAHDLKDEEHAGEFAERVVGFLREV</sequence>
<dbReference type="Pfam" id="PF08538">
    <property type="entry name" value="DUF1749"/>
    <property type="match status" value="2"/>
</dbReference>